<comment type="subcellular location">
    <subcellularLocation>
        <location evidence="2">Cytoplasm</location>
    </subcellularLocation>
    <subcellularLocation>
        <location evidence="1">Nucleus</location>
    </subcellularLocation>
</comment>
<dbReference type="PROSITE" id="PS50077">
    <property type="entry name" value="HEAT_REPEAT"/>
    <property type="match status" value="1"/>
</dbReference>
<evidence type="ECO:0000259" key="10">
    <source>
        <dbReference type="PROSITE" id="PS50166"/>
    </source>
</evidence>
<dbReference type="GO" id="GO:0034399">
    <property type="term" value="C:nuclear periphery"/>
    <property type="evidence" value="ECO:0007669"/>
    <property type="project" value="EnsemblFungi"/>
</dbReference>
<evidence type="ECO:0000256" key="8">
    <source>
        <dbReference type="ARBA" id="ARBA00023242"/>
    </source>
</evidence>
<dbReference type="InterPro" id="IPR058584">
    <property type="entry name" value="IMB1_TNPO1-like_TPR"/>
</dbReference>
<dbReference type="Pfam" id="PF25780">
    <property type="entry name" value="TPR_IPO5"/>
    <property type="match status" value="1"/>
</dbReference>
<dbReference type="GO" id="GO:0007088">
    <property type="term" value="P:regulation of mitotic nuclear division"/>
    <property type="evidence" value="ECO:0007669"/>
    <property type="project" value="EnsemblFungi"/>
</dbReference>
<dbReference type="InterPro" id="IPR034085">
    <property type="entry name" value="TOG"/>
</dbReference>
<dbReference type="Pfam" id="PF18816">
    <property type="entry name" value="Importin_rep_5"/>
    <property type="match status" value="1"/>
</dbReference>
<dbReference type="InterPro" id="IPR040928">
    <property type="entry name" value="Importin_rep_5"/>
</dbReference>
<gene>
    <name evidence="12" type="primary">sal3</name>
    <name evidence="11" type="ORF">SJAG_02998</name>
</gene>
<accession>B6K319</accession>
<dbReference type="JaponicusDB" id="SJAG_02998">
    <property type="gene designation" value="sal3"/>
</dbReference>
<dbReference type="AlphaFoldDB" id="B6K319"/>
<proteinExistence type="predicted"/>
<evidence type="ECO:0000256" key="4">
    <source>
        <dbReference type="ARBA" id="ARBA00022490"/>
    </source>
</evidence>
<dbReference type="GO" id="GO:0008139">
    <property type="term" value="F:nuclear localization sequence binding"/>
    <property type="evidence" value="ECO:0000318"/>
    <property type="project" value="GO_Central"/>
</dbReference>
<keyword evidence="7" id="KW-0007">Acetylation</keyword>
<dbReference type="RefSeq" id="XP_002174169.1">
    <property type="nucleotide sequence ID" value="XM_002174133.2"/>
</dbReference>
<dbReference type="InterPro" id="IPR021133">
    <property type="entry name" value="HEAT_type_2"/>
</dbReference>
<reference evidence="11 13" key="1">
    <citation type="journal article" date="2011" name="Science">
        <title>Comparative functional genomics of the fission yeasts.</title>
        <authorList>
            <person name="Rhind N."/>
            <person name="Chen Z."/>
            <person name="Yassour M."/>
            <person name="Thompson D.A."/>
            <person name="Haas B.J."/>
            <person name="Habib N."/>
            <person name="Wapinski I."/>
            <person name="Roy S."/>
            <person name="Lin M.F."/>
            <person name="Heiman D.I."/>
            <person name="Young S.K."/>
            <person name="Furuya K."/>
            <person name="Guo Y."/>
            <person name="Pidoux A."/>
            <person name="Chen H.M."/>
            <person name="Robbertse B."/>
            <person name="Goldberg J.M."/>
            <person name="Aoki K."/>
            <person name="Bayne E.H."/>
            <person name="Berlin A.M."/>
            <person name="Desjardins C.A."/>
            <person name="Dobbs E."/>
            <person name="Dukaj L."/>
            <person name="Fan L."/>
            <person name="FitzGerald M.G."/>
            <person name="French C."/>
            <person name="Gujja S."/>
            <person name="Hansen K."/>
            <person name="Keifenheim D."/>
            <person name="Levin J.Z."/>
            <person name="Mosher R.A."/>
            <person name="Mueller C.A."/>
            <person name="Pfiffner J."/>
            <person name="Priest M."/>
            <person name="Russ C."/>
            <person name="Smialowska A."/>
            <person name="Swoboda P."/>
            <person name="Sykes S.M."/>
            <person name="Vaughn M."/>
            <person name="Vengrova S."/>
            <person name="Yoder R."/>
            <person name="Zeng Q."/>
            <person name="Allshire R."/>
            <person name="Baulcombe D."/>
            <person name="Birren B.W."/>
            <person name="Brown W."/>
            <person name="Ekwall K."/>
            <person name="Kellis M."/>
            <person name="Leatherwood J."/>
            <person name="Levin H."/>
            <person name="Margalit H."/>
            <person name="Martienssen R."/>
            <person name="Nieduszynski C.A."/>
            <person name="Spatafora J.W."/>
            <person name="Friedman N."/>
            <person name="Dalgaard J.Z."/>
            <person name="Baumann P."/>
            <person name="Niki H."/>
            <person name="Regev A."/>
            <person name="Nusbaum C."/>
        </authorList>
    </citation>
    <scope>NUCLEOTIDE SEQUENCE [LARGE SCALE GENOMIC DNA]</scope>
    <source>
        <strain evidence="13">yFS275 / FY16936</strain>
    </source>
</reference>
<dbReference type="GO" id="GO:0005737">
    <property type="term" value="C:cytoplasm"/>
    <property type="evidence" value="ECO:0000318"/>
    <property type="project" value="GO_Central"/>
</dbReference>
<sequence length="1094" mass="121312">MDGVLPSDVSASLEHLIQGLVSSNNEIRNEAEKALNSQWLAQQPDFLLVGLADQASRNADPSVRAFCLVLLRRLAFRTVPGSEVEVFSALRDDSKQQIKVLLLQILGAESVPTVRNKACDTTAEIARSITECNGQWPELLTVLFESAKSTEQSVRESVFRVLLTLPTLLAGQDAVLVELLAAGMSDASIPVRVAAVRAYAATFLESKQITRDQLNGLLPGVLNVLPPLQQARDSYSLAECLNSLTEIVEVFPKIFKQIFDDLLTFSLGIIADKELEDSARQAALELLVCFSESSASMCRSNPKYAQELVTQCLMLATDVGGEDENDPDELQEWLDTEDLDSDENDANHIVAEQALDRLSRKLGGKTILPQAFSWLPGLIGSQKWSERHAALMAISSIAEGAEKLMKRELGKILDMVLPLLQDPHPRVRWAACNAVGQMSTDFAPDMQTKYSTRILESLIPVLGAPEVRVQAHAAAAMVNFCEEADNKVLEPYLDQILQSLLALLQSPKRYVQEQAVTTIATVADAAAQKFDKYYDVIMPLLINVLQQGEGKENRALRGKAMECATLIALAVGKERFLPLSGSLMQALAAIQQGITESDDPQAGYLIAAWGRICRVLGNDFLPFVDSVMPPLLAMAKSKPDFVILEDEEDQNKYAEDEGWEFIPVQGQQVGIRTSILEDKYTACEMLICYAAELKGAFDPYVNEVLMTVVLPGLKFYFHDGVRTASCKCIPHLLKARICASNGDQARITEVWQPVLEKLLSLISDEPSVEMLGEYFQCLYESLEVVNMPLAPAYSERIIAVVEQQLKDFVERVQQREEDKRNGEADVEEDEDVLLAIDNDQNLLNEINRTFNIILKIQKTDFLPYWERLLPYIDAFISGTEVIAKQWALCMVDDLIEFVGPESWKYKDHFLTAIAEGIQSPEPEVRQAAAYGIGVCAQHGGEVYADIVANAMPTLFAVIQQPDAREDEQIYATENICVAICKILRFNPGRVQDLDKTIAFWVCTLPVTHDEEDAPYAYMFLSELMDQNHAAVVSQVPVVINVIAETLGAAVLQGRTLDHFLDSSRKFLGRIDREQVNAFISSLSSENQSVLATYM</sequence>
<dbReference type="PANTHER" id="PTHR10527">
    <property type="entry name" value="IMPORTIN BETA"/>
    <property type="match status" value="1"/>
</dbReference>
<dbReference type="InterPro" id="IPR001494">
    <property type="entry name" value="Importin-beta_N"/>
</dbReference>
<dbReference type="InterPro" id="IPR041389">
    <property type="entry name" value="Importin_rep_6"/>
</dbReference>
<dbReference type="SUPFAM" id="SSF48371">
    <property type="entry name" value="ARM repeat"/>
    <property type="match status" value="1"/>
</dbReference>
<dbReference type="Proteomes" id="UP000001744">
    <property type="component" value="Unassembled WGS sequence"/>
</dbReference>
<keyword evidence="6" id="KW-0653">Protein transport</keyword>
<evidence type="ECO:0000313" key="13">
    <source>
        <dbReference type="Proteomes" id="UP000001744"/>
    </source>
</evidence>
<dbReference type="Pfam" id="PF18829">
    <property type="entry name" value="Importin_rep_6"/>
    <property type="match status" value="1"/>
</dbReference>
<dbReference type="InterPro" id="IPR040122">
    <property type="entry name" value="Importin_beta"/>
</dbReference>
<dbReference type="GO" id="GO:0006606">
    <property type="term" value="P:protein import into nucleus"/>
    <property type="evidence" value="ECO:0000318"/>
    <property type="project" value="GO_Central"/>
</dbReference>
<dbReference type="GeneID" id="7051770"/>
<dbReference type="PROSITE" id="PS50166">
    <property type="entry name" value="IMPORTIN_B_NT"/>
    <property type="match status" value="1"/>
</dbReference>
<protein>
    <submittedName>
        <fullName evidence="11">Karyopherin Sal3</fullName>
    </submittedName>
</protein>
<dbReference type="InterPro" id="IPR016024">
    <property type="entry name" value="ARM-type_fold"/>
</dbReference>
<evidence type="ECO:0000256" key="2">
    <source>
        <dbReference type="ARBA" id="ARBA00004496"/>
    </source>
</evidence>
<dbReference type="GO" id="GO:0060188">
    <property type="term" value="P:regulation of protein desumoylation"/>
    <property type="evidence" value="ECO:0007669"/>
    <property type="project" value="EnsemblFungi"/>
</dbReference>
<keyword evidence="3" id="KW-0813">Transport</keyword>
<dbReference type="Pfam" id="PF25574">
    <property type="entry name" value="TPR_IMB1"/>
    <property type="match status" value="1"/>
</dbReference>
<dbReference type="GO" id="GO:0006406">
    <property type="term" value="P:mRNA export from nucleus"/>
    <property type="evidence" value="ECO:0007669"/>
    <property type="project" value="EnsemblFungi"/>
</dbReference>
<keyword evidence="13" id="KW-1185">Reference proteome</keyword>
<evidence type="ECO:0000256" key="9">
    <source>
        <dbReference type="PROSITE-ProRule" id="PRU00103"/>
    </source>
</evidence>
<dbReference type="VEuPathDB" id="FungiDB:SJAG_02998"/>
<dbReference type="Pfam" id="PF13513">
    <property type="entry name" value="HEAT_EZ"/>
    <property type="match status" value="1"/>
</dbReference>
<dbReference type="GO" id="GO:0005634">
    <property type="term" value="C:nucleus"/>
    <property type="evidence" value="ECO:0000318"/>
    <property type="project" value="GO_Central"/>
</dbReference>
<evidence type="ECO:0000256" key="6">
    <source>
        <dbReference type="ARBA" id="ARBA00022927"/>
    </source>
</evidence>
<dbReference type="Gene3D" id="1.25.10.10">
    <property type="entry name" value="Leucine-rich Repeat Variant"/>
    <property type="match status" value="1"/>
</dbReference>
<keyword evidence="8" id="KW-0539">Nucleus</keyword>
<organism evidence="11 13">
    <name type="scientific">Schizosaccharomyces japonicus (strain yFS275 / FY16936)</name>
    <name type="common">Fission yeast</name>
    <dbReference type="NCBI Taxonomy" id="402676"/>
    <lineage>
        <taxon>Eukaryota</taxon>
        <taxon>Fungi</taxon>
        <taxon>Dikarya</taxon>
        <taxon>Ascomycota</taxon>
        <taxon>Taphrinomycotina</taxon>
        <taxon>Schizosaccharomycetes</taxon>
        <taxon>Schizosaccharomycetales</taxon>
        <taxon>Schizosaccharomycetaceae</taxon>
        <taxon>Schizosaccharomyces</taxon>
    </lineage>
</organism>
<dbReference type="InterPro" id="IPR011989">
    <property type="entry name" value="ARM-like"/>
</dbReference>
<evidence type="ECO:0000313" key="12">
    <source>
        <dbReference type="JaponicusDB" id="SJAG_02998"/>
    </source>
</evidence>
<dbReference type="STRING" id="402676.B6K319"/>
<keyword evidence="5" id="KW-0677">Repeat</keyword>
<evidence type="ECO:0000313" key="11">
    <source>
        <dbReference type="EMBL" id="EEB07876.1"/>
    </source>
</evidence>
<dbReference type="InterPro" id="IPR041653">
    <property type="entry name" value="Importin_rep_4"/>
</dbReference>
<dbReference type="InterPro" id="IPR000357">
    <property type="entry name" value="HEAT"/>
</dbReference>
<keyword evidence="4" id="KW-0963">Cytoplasm</keyword>
<feature type="repeat" description="HEAT" evidence="9">
    <location>
        <begin position="412"/>
        <end position="450"/>
    </location>
</feature>
<dbReference type="GO" id="GO:0061608">
    <property type="term" value="F:nuclear import signal receptor activity"/>
    <property type="evidence" value="ECO:0000318"/>
    <property type="project" value="GO_Central"/>
</dbReference>
<evidence type="ECO:0000256" key="5">
    <source>
        <dbReference type="ARBA" id="ARBA00022737"/>
    </source>
</evidence>
<dbReference type="GO" id="GO:0031267">
    <property type="term" value="F:small GTPase binding"/>
    <property type="evidence" value="ECO:0007669"/>
    <property type="project" value="InterPro"/>
</dbReference>
<dbReference type="eggNOG" id="KOG2171">
    <property type="taxonomic scope" value="Eukaryota"/>
</dbReference>
<dbReference type="OMA" id="PKRFVQE"/>
<dbReference type="OrthoDB" id="543373at2759"/>
<evidence type="ECO:0000256" key="1">
    <source>
        <dbReference type="ARBA" id="ARBA00004123"/>
    </source>
</evidence>
<feature type="domain" description="Importin N-terminal" evidence="10">
    <location>
        <begin position="31"/>
        <end position="108"/>
    </location>
</feature>
<dbReference type="Pfam" id="PF02985">
    <property type="entry name" value="HEAT"/>
    <property type="match status" value="1"/>
</dbReference>
<name>B6K319_SCHJY</name>
<dbReference type="HOGENOM" id="CLU_003794_0_1_1"/>
<dbReference type="InterPro" id="IPR057672">
    <property type="entry name" value="TPR_IPO4/5"/>
</dbReference>
<evidence type="ECO:0000256" key="7">
    <source>
        <dbReference type="ARBA" id="ARBA00022990"/>
    </source>
</evidence>
<evidence type="ECO:0000256" key="3">
    <source>
        <dbReference type="ARBA" id="ARBA00022448"/>
    </source>
</evidence>
<dbReference type="EMBL" id="KE651167">
    <property type="protein sequence ID" value="EEB07876.1"/>
    <property type="molecule type" value="Genomic_DNA"/>
</dbReference>
<dbReference type="Pfam" id="PF18808">
    <property type="entry name" value="Importin_rep_4"/>
    <property type="match status" value="1"/>
</dbReference>
<dbReference type="SMART" id="SM01349">
    <property type="entry name" value="TOG"/>
    <property type="match status" value="1"/>
</dbReference>